<dbReference type="CDD" id="cd09272">
    <property type="entry name" value="RNase_HI_RT_Ty1"/>
    <property type="match status" value="1"/>
</dbReference>
<sequence>MALTAYADADHAGCQDTRRSTSGSAQFLGDKLVSWSSKKQKSTAISTTKVEYIAMSGCCAQILWMRSQLADYGFDFNKIPLYCDNRSAIALCYNNVQHSRSKHIDIHHHFIREQVERRVVELYFVIMGYQITDIFTKALPRQLFEFILPRLDKMADVTGSSRQAPAVAPPVRTDEEIMPRNRWVQIGKNTLREALQITPINNNQAFVAPPSTDVLVDFVNELGYPKLVRNVSNVVTNDMFQPWRALTTIINLCLTGWFERPRALVLQILWGIVTQSNIDYAERIWEEFTQSIHTFVEDKQNLRHKFHPRLDSLLHLQNEKPILGYIKFSAKGSKIEVFRMPIPGSLITSDIQTASYYQEYLANVAKHRKYLAGETGSHLDSPAPMPTKPARKPKSTAPKAPPRPSVSISVTSTQPAPTSASAKPQEKKRKQATETSDKPPKAKKSIYGWVSKKRTLKHVATSEAEDVPIMEPQVAAEDAELQKVLEESIKTAYAVAPRGPLPPVVIREPE</sequence>
<evidence type="ECO:0000313" key="2">
    <source>
        <dbReference type="EMBL" id="GEZ28063.1"/>
    </source>
</evidence>
<gene>
    <name evidence="2" type="ORF">Tci_500036</name>
</gene>
<protein>
    <submittedName>
        <fullName evidence="2">Copia protein</fullName>
    </submittedName>
</protein>
<accession>A0A699IEL5</accession>
<feature type="region of interest" description="Disordered" evidence="1">
    <location>
        <begin position="1"/>
        <end position="22"/>
    </location>
</feature>
<name>A0A699IEL5_TANCI</name>
<feature type="compositionally biased region" description="Basic and acidic residues" evidence="1">
    <location>
        <begin position="8"/>
        <end position="19"/>
    </location>
</feature>
<feature type="compositionally biased region" description="Polar residues" evidence="1">
    <location>
        <begin position="406"/>
        <end position="422"/>
    </location>
</feature>
<feature type="region of interest" description="Disordered" evidence="1">
    <location>
        <begin position="375"/>
        <end position="446"/>
    </location>
</feature>
<dbReference type="PANTHER" id="PTHR11439">
    <property type="entry name" value="GAG-POL-RELATED RETROTRANSPOSON"/>
    <property type="match status" value="1"/>
</dbReference>
<dbReference type="EMBL" id="BKCJ010260523">
    <property type="protein sequence ID" value="GEZ28063.1"/>
    <property type="molecule type" value="Genomic_DNA"/>
</dbReference>
<feature type="compositionally biased region" description="Basic and acidic residues" evidence="1">
    <location>
        <begin position="431"/>
        <end position="440"/>
    </location>
</feature>
<proteinExistence type="predicted"/>
<organism evidence="2">
    <name type="scientific">Tanacetum cinerariifolium</name>
    <name type="common">Dalmatian daisy</name>
    <name type="synonym">Chrysanthemum cinerariifolium</name>
    <dbReference type="NCBI Taxonomy" id="118510"/>
    <lineage>
        <taxon>Eukaryota</taxon>
        <taxon>Viridiplantae</taxon>
        <taxon>Streptophyta</taxon>
        <taxon>Embryophyta</taxon>
        <taxon>Tracheophyta</taxon>
        <taxon>Spermatophyta</taxon>
        <taxon>Magnoliopsida</taxon>
        <taxon>eudicotyledons</taxon>
        <taxon>Gunneridae</taxon>
        <taxon>Pentapetalae</taxon>
        <taxon>asterids</taxon>
        <taxon>campanulids</taxon>
        <taxon>Asterales</taxon>
        <taxon>Asteraceae</taxon>
        <taxon>Asteroideae</taxon>
        <taxon>Anthemideae</taxon>
        <taxon>Anthemidinae</taxon>
        <taxon>Tanacetum</taxon>
    </lineage>
</organism>
<dbReference type="AlphaFoldDB" id="A0A699IEL5"/>
<dbReference type="PANTHER" id="PTHR11439:SF509">
    <property type="entry name" value="RNA-DIRECTED DNA POLYMERASE"/>
    <property type="match status" value="1"/>
</dbReference>
<comment type="caution">
    <text evidence="2">The sequence shown here is derived from an EMBL/GenBank/DDBJ whole genome shotgun (WGS) entry which is preliminary data.</text>
</comment>
<evidence type="ECO:0000256" key="1">
    <source>
        <dbReference type="SAM" id="MobiDB-lite"/>
    </source>
</evidence>
<reference evidence="2" key="1">
    <citation type="journal article" date="2019" name="Sci. Rep.">
        <title>Draft genome of Tanacetum cinerariifolium, the natural source of mosquito coil.</title>
        <authorList>
            <person name="Yamashiro T."/>
            <person name="Shiraishi A."/>
            <person name="Satake H."/>
            <person name="Nakayama K."/>
        </authorList>
    </citation>
    <scope>NUCLEOTIDE SEQUENCE</scope>
</reference>